<dbReference type="RefSeq" id="WP_078501587.1">
    <property type="nucleotide sequence ID" value="NZ_MSZX01000010.1"/>
</dbReference>
<dbReference type="EMBL" id="MSZX01000010">
    <property type="protein sequence ID" value="OPA74671.1"/>
    <property type="molecule type" value="Genomic_DNA"/>
</dbReference>
<dbReference type="InterPro" id="IPR009242">
    <property type="entry name" value="DUF896"/>
</dbReference>
<comment type="subcellular location">
    <subcellularLocation>
        <location evidence="2">Cytoplasm</location>
    </subcellularLocation>
</comment>
<keyword evidence="1 2" id="KW-0963">Cytoplasm</keyword>
<dbReference type="SUPFAM" id="SSF158221">
    <property type="entry name" value="YnzC-like"/>
    <property type="match status" value="1"/>
</dbReference>
<proteinExistence type="inferred from homology"/>
<evidence type="ECO:0000256" key="2">
    <source>
        <dbReference type="HAMAP-Rule" id="MF_01103"/>
    </source>
</evidence>
<comment type="caution">
    <text evidence="3">The sequence shown here is derived from an EMBL/GenBank/DDBJ whole genome shotgun (WGS) entry which is preliminary data.</text>
</comment>
<dbReference type="PANTHER" id="PTHR37300:SF1">
    <property type="entry name" value="UPF0291 PROTEIN YNZC"/>
    <property type="match status" value="1"/>
</dbReference>
<dbReference type="PANTHER" id="PTHR37300">
    <property type="entry name" value="UPF0291 PROTEIN CBO2609/CLC_2481"/>
    <property type="match status" value="1"/>
</dbReference>
<evidence type="ECO:0000313" key="3">
    <source>
        <dbReference type="EMBL" id="OPA74671.1"/>
    </source>
</evidence>
<dbReference type="AlphaFoldDB" id="A0A1T2X443"/>
<protein>
    <recommendedName>
        <fullName evidence="2">UPF0291 protein BVG16_23215</fullName>
    </recommendedName>
</protein>
<reference evidence="3 4" key="1">
    <citation type="submission" date="2017-01" db="EMBL/GenBank/DDBJ databases">
        <title>Genome analysis of Paenibacillus selenitrireducens ES3-24.</title>
        <authorList>
            <person name="Xu D."/>
            <person name="Yao R."/>
            <person name="Zheng S."/>
        </authorList>
    </citation>
    <scope>NUCLEOTIDE SEQUENCE [LARGE SCALE GENOMIC DNA]</scope>
    <source>
        <strain evidence="3 4">ES3-24</strain>
    </source>
</reference>
<comment type="similarity">
    <text evidence="2">Belongs to the UPF0291 family.</text>
</comment>
<dbReference type="Pfam" id="PF05979">
    <property type="entry name" value="DUF896"/>
    <property type="match status" value="1"/>
</dbReference>
<sequence length="68" mass="8024">MDFEKIVERINELARKNKTVGLTSEEMAERDALRRQYIDGFKRSLKQQLDNIEIVDEDDGHENPPIKH</sequence>
<dbReference type="HAMAP" id="MF_01103">
    <property type="entry name" value="UPF0291"/>
    <property type="match status" value="1"/>
</dbReference>
<keyword evidence="4" id="KW-1185">Reference proteome</keyword>
<dbReference type="GO" id="GO:0005737">
    <property type="term" value="C:cytoplasm"/>
    <property type="evidence" value="ECO:0007669"/>
    <property type="project" value="UniProtKB-SubCell"/>
</dbReference>
<gene>
    <name evidence="3" type="ORF">BVG16_23215</name>
</gene>
<dbReference type="STRING" id="1324314.BVG16_23215"/>
<name>A0A1T2X443_9BACL</name>
<dbReference type="Proteomes" id="UP000190188">
    <property type="component" value="Unassembled WGS sequence"/>
</dbReference>
<evidence type="ECO:0000313" key="4">
    <source>
        <dbReference type="Proteomes" id="UP000190188"/>
    </source>
</evidence>
<dbReference type="Gene3D" id="1.10.287.540">
    <property type="entry name" value="Helix hairpin bin"/>
    <property type="match status" value="1"/>
</dbReference>
<evidence type="ECO:0000256" key="1">
    <source>
        <dbReference type="ARBA" id="ARBA00022490"/>
    </source>
</evidence>
<dbReference type="OrthoDB" id="390105at2"/>
<organism evidence="3 4">
    <name type="scientific">Paenibacillus selenitireducens</name>
    <dbReference type="NCBI Taxonomy" id="1324314"/>
    <lineage>
        <taxon>Bacteria</taxon>
        <taxon>Bacillati</taxon>
        <taxon>Bacillota</taxon>
        <taxon>Bacilli</taxon>
        <taxon>Bacillales</taxon>
        <taxon>Paenibacillaceae</taxon>
        <taxon>Paenibacillus</taxon>
    </lineage>
</organism>
<accession>A0A1T2X443</accession>